<dbReference type="GO" id="GO:0003677">
    <property type="term" value="F:DNA binding"/>
    <property type="evidence" value="ECO:0007669"/>
    <property type="project" value="InterPro"/>
</dbReference>
<dbReference type="STRING" id="327505.A0A2H3H7U6"/>
<dbReference type="Gene3D" id="4.10.240.10">
    <property type="entry name" value="Zn(2)-C6 fungal-type DNA-binding domain"/>
    <property type="match status" value="1"/>
</dbReference>
<accession>A0A2H3H7U6</accession>
<proteinExistence type="predicted"/>
<dbReference type="GO" id="GO:0006351">
    <property type="term" value="P:DNA-templated transcription"/>
    <property type="evidence" value="ECO:0007669"/>
    <property type="project" value="InterPro"/>
</dbReference>
<dbReference type="Proteomes" id="UP000219602">
    <property type="component" value="Chromosome 5"/>
</dbReference>
<dbReference type="PANTHER" id="PTHR31001">
    <property type="entry name" value="UNCHARACTERIZED TRANSCRIPTIONAL REGULATORY PROTEIN"/>
    <property type="match status" value="1"/>
</dbReference>
<dbReference type="InterPro" id="IPR036864">
    <property type="entry name" value="Zn2-C6_fun-type_DNA-bd_sf"/>
</dbReference>
<dbReference type="CDD" id="cd00067">
    <property type="entry name" value="GAL4"/>
    <property type="match status" value="1"/>
</dbReference>
<dbReference type="InterPro" id="IPR050613">
    <property type="entry name" value="Sec_Metabolite_Reg"/>
</dbReference>
<feature type="region of interest" description="Disordered" evidence="4">
    <location>
        <begin position="113"/>
        <end position="136"/>
    </location>
</feature>
<comment type="subcellular location">
    <subcellularLocation>
        <location evidence="1">Nucleus</location>
    </subcellularLocation>
</comment>
<dbReference type="PROSITE" id="PS00463">
    <property type="entry name" value="ZN2_CY6_FUNGAL_1"/>
    <property type="match status" value="1"/>
</dbReference>
<dbReference type="SMART" id="SM00906">
    <property type="entry name" value="Fungal_trans"/>
    <property type="match status" value="1"/>
</dbReference>
<dbReference type="GO" id="GO:0008270">
    <property type="term" value="F:zinc ion binding"/>
    <property type="evidence" value="ECO:0007669"/>
    <property type="project" value="InterPro"/>
</dbReference>
<name>A0A2H3H7U6_FUSOX</name>
<dbReference type="GO" id="GO:0000981">
    <property type="term" value="F:DNA-binding transcription factor activity, RNA polymerase II-specific"/>
    <property type="evidence" value="ECO:0007669"/>
    <property type="project" value="InterPro"/>
</dbReference>
<dbReference type="Pfam" id="PF00172">
    <property type="entry name" value="Zn_clus"/>
    <property type="match status" value="1"/>
</dbReference>
<evidence type="ECO:0000313" key="6">
    <source>
        <dbReference type="EMBL" id="PCD38725.1"/>
    </source>
</evidence>
<dbReference type="InterPro" id="IPR007219">
    <property type="entry name" value="XnlR_reg_dom"/>
</dbReference>
<evidence type="ECO:0000313" key="7">
    <source>
        <dbReference type="Proteomes" id="UP000219602"/>
    </source>
</evidence>
<evidence type="ECO:0000259" key="5">
    <source>
        <dbReference type="PROSITE" id="PS50048"/>
    </source>
</evidence>
<organism evidence="6 7">
    <name type="scientific">Fusarium oxysporum f. sp. radicis-cucumerinum</name>
    <dbReference type="NCBI Taxonomy" id="327505"/>
    <lineage>
        <taxon>Eukaryota</taxon>
        <taxon>Fungi</taxon>
        <taxon>Dikarya</taxon>
        <taxon>Ascomycota</taxon>
        <taxon>Pezizomycotina</taxon>
        <taxon>Sordariomycetes</taxon>
        <taxon>Hypocreomycetidae</taxon>
        <taxon>Hypocreales</taxon>
        <taxon>Nectriaceae</taxon>
        <taxon>Fusarium</taxon>
        <taxon>Fusarium oxysporum species complex</taxon>
    </lineage>
</organism>
<feature type="domain" description="Zn(2)-C6 fungal-type" evidence="5">
    <location>
        <begin position="10"/>
        <end position="42"/>
    </location>
</feature>
<evidence type="ECO:0000256" key="3">
    <source>
        <dbReference type="ARBA" id="ARBA00023242"/>
    </source>
</evidence>
<protein>
    <recommendedName>
        <fullName evidence="5">Zn(2)-C6 fungal-type domain-containing protein</fullName>
    </recommendedName>
</protein>
<dbReference type="PROSITE" id="PS50048">
    <property type="entry name" value="ZN2_CY6_FUNGAL_2"/>
    <property type="match status" value="1"/>
</dbReference>
<dbReference type="AlphaFoldDB" id="A0A2H3H7U6"/>
<dbReference type="InterPro" id="IPR001138">
    <property type="entry name" value="Zn2Cys6_DnaBD"/>
</dbReference>
<dbReference type="SMART" id="SM00066">
    <property type="entry name" value="GAL4"/>
    <property type="match status" value="1"/>
</dbReference>
<comment type="caution">
    <text evidence="6">The sequence shown here is derived from an EMBL/GenBank/DDBJ whole genome shotgun (WGS) entry which is preliminary data.</text>
</comment>
<evidence type="ECO:0000256" key="1">
    <source>
        <dbReference type="ARBA" id="ARBA00004123"/>
    </source>
</evidence>
<reference evidence="6 7" key="2">
    <citation type="journal article" date="2017" name="Sci. Rep.">
        <title>A mobile pathogenicity chromosome in Fusarium oxysporum for infection of multiple cucurbit species.</title>
        <authorList>
            <person name="van Dam P."/>
            <person name="Fokkens L."/>
            <person name="Ayukawa Y."/>
            <person name="van der Gragt M."/>
            <person name="Ter Horst A."/>
            <person name="Brankovics B."/>
            <person name="Houterman P.M."/>
            <person name="Arie T."/>
            <person name="Rep M."/>
        </authorList>
    </citation>
    <scope>NUCLEOTIDE SEQUENCE [LARGE SCALE GENOMIC DNA]</scope>
    <source>
        <strain evidence="6 7">Forc016</strain>
    </source>
</reference>
<dbReference type="PANTHER" id="PTHR31001:SF40">
    <property type="entry name" value="ZN(II)2CYS6 TRANSCRIPTION FACTOR (EUROFUNG)"/>
    <property type="match status" value="1"/>
</dbReference>
<evidence type="ECO:0000256" key="2">
    <source>
        <dbReference type="ARBA" id="ARBA00022723"/>
    </source>
</evidence>
<reference evidence="6 7" key="1">
    <citation type="journal article" date="2016" name="Environ. Microbiol.">
        <title>Effector profiles distinguish formae speciales of Fusarium oxysporum.</title>
        <authorList>
            <person name="van Dam P."/>
            <person name="Fokkens L."/>
            <person name="Schmidt S.M."/>
            <person name="Linmans J.H."/>
            <person name="Kistler H.C."/>
            <person name="Ma L.J."/>
            <person name="Rep M."/>
        </authorList>
    </citation>
    <scope>NUCLEOTIDE SEQUENCE [LARGE SCALE GENOMIC DNA]</scope>
    <source>
        <strain evidence="6 7">Forc016</strain>
    </source>
</reference>
<feature type="region of interest" description="Disordered" evidence="4">
    <location>
        <begin position="51"/>
        <end position="96"/>
    </location>
</feature>
<keyword evidence="2" id="KW-0479">Metal-binding</keyword>
<sequence length="692" mass="77555">MSSTRVRLAACEPCRRSKLACDHKQPTCSRCRSRGQNALCTYRERPFRRRTLRSRSKEIEESMPTETLASSPGLRDTSLPEAATTSSAQPHRYPNPGYLGISSHSTLFDQVFSGDESDPSCLPPASTRSRPGSPMHLLDNQVVTDRAIHALTRLDRMDIFKITPLVHFWLAKGTNLPLAEPFVAGCLESVKQWRQLLTSDPAIEAGDFGPGSMGSIYVRALLANTHKPIVMHRGMSPQEFLAQMLEKNLRWESLGIFFIAAARAAYDISCFTPLYSTHEQRHRLIKTLTYIGDCCLETCIELDCLNDLQLVLQYENFIVHSQVDGDQSYHSWRRIGDVASSLFALGYHEKVEGTDIPPFIVELRKACFARIYAADKSLAVFLGRPPRIVKDYCYFKIPSNLEDVWGISHDATNRTSTRLFQTWGDGEENGQATTDVEPINYTADTRCSALFAFLKEDVLQLLRRGSLSIDEGDKNKLRSQIDKQWDDLPAHFRLTTSLKDCHGGSFERDFLAGTRLDYLHVHFLLGLVSQGSISEPEDDLLKIATEMLSITVEVIILRDQLVNSGSCLIWKVAQYGLPAAGMISLALLNAVTGETMSRSRSKMIQALCTLVVEITTGAWIQAGEPNFALFTRATRTIQSLLNSLLAARSPQNSSHSADEAWNPYANSQLWDFEMDFWANLAEHPNLVEFSSR</sequence>
<gene>
    <name evidence="6" type="ORF">AU210_007189</name>
</gene>
<evidence type="ECO:0000256" key="4">
    <source>
        <dbReference type="SAM" id="MobiDB-lite"/>
    </source>
</evidence>
<dbReference type="EMBL" id="MABQ02000004">
    <property type="protein sequence ID" value="PCD38725.1"/>
    <property type="molecule type" value="Genomic_DNA"/>
</dbReference>
<dbReference type="GO" id="GO:0005634">
    <property type="term" value="C:nucleus"/>
    <property type="evidence" value="ECO:0007669"/>
    <property type="project" value="UniProtKB-SubCell"/>
</dbReference>
<keyword evidence="3" id="KW-0539">Nucleus</keyword>
<dbReference type="SUPFAM" id="SSF57701">
    <property type="entry name" value="Zn2/Cys6 DNA-binding domain"/>
    <property type="match status" value="1"/>
</dbReference>
<dbReference type="CDD" id="cd12148">
    <property type="entry name" value="fungal_TF_MHR"/>
    <property type="match status" value="1"/>
</dbReference>